<evidence type="ECO:0000256" key="5">
    <source>
        <dbReference type="ARBA" id="ARBA00022723"/>
    </source>
</evidence>
<evidence type="ECO:0000313" key="10">
    <source>
        <dbReference type="Proteomes" id="UP001160148"/>
    </source>
</evidence>
<comment type="caution">
    <text evidence="9">The sequence shown here is derived from an EMBL/GenBank/DDBJ whole genome shotgun (WGS) entry which is preliminary data.</text>
</comment>
<comment type="cofactor">
    <cofactor evidence="1">
        <name>a divalent metal cation</name>
        <dbReference type="ChEBI" id="CHEBI:60240"/>
    </cofactor>
</comment>
<evidence type="ECO:0000256" key="1">
    <source>
        <dbReference type="ARBA" id="ARBA00001968"/>
    </source>
</evidence>
<dbReference type="PANTHER" id="PTHR22930">
    <property type="match status" value="1"/>
</dbReference>
<comment type="subcellular location">
    <subcellularLocation>
        <location evidence="2">Nucleus</location>
    </subcellularLocation>
</comment>
<dbReference type="EMBL" id="CARXXK010001411">
    <property type="protein sequence ID" value="CAI6376016.1"/>
    <property type="molecule type" value="Genomic_DNA"/>
</dbReference>
<keyword evidence="5" id="KW-0479">Metal-binding</keyword>
<dbReference type="InterPro" id="IPR045249">
    <property type="entry name" value="HARBI1-like"/>
</dbReference>
<proteinExistence type="inferred from homology"/>
<evidence type="ECO:0000256" key="2">
    <source>
        <dbReference type="ARBA" id="ARBA00004123"/>
    </source>
</evidence>
<gene>
    <name evidence="9" type="ORF">MEUPH1_LOCUS29443</name>
</gene>
<reference evidence="9 10" key="1">
    <citation type="submission" date="2023-01" db="EMBL/GenBank/DDBJ databases">
        <authorList>
            <person name="Whitehead M."/>
        </authorList>
    </citation>
    <scope>NUCLEOTIDE SEQUENCE [LARGE SCALE GENOMIC DNA]</scope>
</reference>
<evidence type="ECO:0000256" key="7">
    <source>
        <dbReference type="ARBA" id="ARBA00023242"/>
    </source>
</evidence>
<dbReference type="InterPro" id="IPR027806">
    <property type="entry name" value="HARBI1_dom"/>
</dbReference>
<dbReference type="GO" id="GO:0005634">
    <property type="term" value="C:nucleus"/>
    <property type="evidence" value="ECO:0007669"/>
    <property type="project" value="UniProtKB-SubCell"/>
</dbReference>
<keyword evidence="7" id="KW-0539">Nucleus</keyword>
<accession>A0AAV0Y9P6</accession>
<dbReference type="Proteomes" id="UP001160148">
    <property type="component" value="Unassembled WGS sequence"/>
</dbReference>
<dbReference type="PANTHER" id="PTHR22930:SF269">
    <property type="entry name" value="NUCLEASE HARBI1-LIKE PROTEIN"/>
    <property type="match status" value="1"/>
</dbReference>
<evidence type="ECO:0000256" key="3">
    <source>
        <dbReference type="ARBA" id="ARBA00006958"/>
    </source>
</evidence>
<dbReference type="GO" id="GO:0004518">
    <property type="term" value="F:nuclease activity"/>
    <property type="evidence" value="ECO:0007669"/>
    <property type="project" value="UniProtKB-KW"/>
</dbReference>
<keyword evidence="10" id="KW-1185">Reference proteome</keyword>
<name>A0AAV0Y9P6_9HEMI</name>
<protein>
    <recommendedName>
        <fullName evidence="8">DDE Tnp4 domain-containing protein</fullName>
    </recommendedName>
</protein>
<dbReference type="AlphaFoldDB" id="A0AAV0Y9P6"/>
<comment type="similarity">
    <text evidence="3">Belongs to the HARBI1 family.</text>
</comment>
<organism evidence="9 10">
    <name type="scientific">Macrosiphum euphorbiae</name>
    <name type="common">potato aphid</name>
    <dbReference type="NCBI Taxonomy" id="13131"/>
    <lineage>
        <taxon>Eukaryota</taxon>
        <taxon>Metazoa</taxon>
        <taxon>Ecdysozoa</taxon>
        <taxon>Arthropoda</taxon>
        <taxon>Hexapoda</taxon>
        <taxon>Insecta</taxon>
        <taxon>Pterygota</taxon>
        <taxon>Neoptera</taxon>
        <taxon>Paraneoptera</taxon>
        <taxon>Hemiptera</taxon>
        <taxon>Sternorrhyncha</taxon>
        <taxon>Aphidomorpha</taxon>
        <taxon>Aphidoidea</taxon>
        <taxon>Aphididae</taxon>
        <taxon>Macrosiphini</taxon>
        <taxon>Macrosiphum</taxon>
    </lineage>
</organism>
<evidence type="ECO:0000259" key="8">
    <source>
        <dbReference type="Pfam" id="PF13359"/>
    </source>
</evidence>
<feature type="domain" description="DDE Tnp4" evidence="8">
    <location>
        <begin position="175"/>
        <end position="341"/>
    </location>
</feature>
<dbReference type="GO" id="GO:0046872">
    <property type="term" value="F:metal ion binding"/>
    <property type="evidence" value="ECO:0007669"/>
    <property type="project" value="UniProtKB-KW"/>
</dbReference>
<dbReference type="GO" id="GO:0016787">
    <property type="term" value="F:hydrolase activity"/>
    <property type="evidence" value="ECO:0007669"/>
    <property type="project" value="UniProtKB-KW"/>
</dbReference>
<evidence type="ECO:0000256" key="6">
    <source>
        <dbReference type="ARBA" id="ARBA00022801"/>
    </source>
</evidence>
<keyword evidence="6" id="KW-0378">Hydrolase</keyword>
<keyword evidence="4" id="KW-0540">Nuclease</keyword>
<dbReference type="Pfam" id="PF13359">
    <property type="entry name" value="DDE_Tnp_4"/>
    <property type="match status" value="1"/>
</dbReference>
<sequence length="415" mass="48625">MSDFDSDEEMLFLATIVEAEEQEQEYKRKHKMWVHEINTKRHIFGEHHHLFPDLLRDQKKFFKYFRMSPEKFYELLELVKNDIEKMDTTFRRAIPPEERLSICLRFLATGDTFITIAFSYRVGEKSVRRIIYETCEAIWKNLSPIYMSPPNQEQWQKIEEGFRTRWNFPNCVGSIDGKYVVINKPYHSGSLYFNYKKMCSLVLMAVVDAECKFIMVDVGGYGKNSDGSIFANSNFGERLREEKLDFPNDKSLPGTEEPMPHVIVGDEAFPLHKNLMRPYPGNALLNNEGNKIFNYRLSRARNTSEDAFGILSKRFRVYQRRLEMKPIYVNKIVRATCCLHNFLKSDSPRLLAEVIEDEKNTTVSEHGALQNLRNVGGAFAGISYATREKFRDYFLSPNGSVEWQNRVVREGRRYN</sequence>
<evidence type="ECO:0000256" key="4">
    <source>
        <dbReference type="ARBA" id="ARBA00022722"/>
    </source>
</evidence>
<evidence type="ECO:0000313" key="9">
    <source>
        <dbReference type="EMBL" id="CAI6376016.1"/>
    </source>
</evidence>